<dbReference type="Proteomes" id="UP000070409">
    <property type="component" value="Unassembled WGS sequence"/>
</dbReference>
<evidence type="ECO:0000313" key="5">
    <source>
        <dbReference type="EMBL" id="KXP01632.1"/>
    </source>
</evidence>
<comment type="caution">
    <text evidence="6">The sequence shown here is derived from an EMBL/GenBank/DDBJ whole genome shotgun (WGS) entry which is preliminary data.</text>
</comment>
<evidence type="ECO:0000256" key="3">
    <source>
        <dbReference type="RuleBase" id="RU000363"/>
    </source>
</evidence>
<dbReference type="EMBL" id="LSRF01000001">
    <property type="protein sequence ID" value="KXP15245.1"/>
    <property type="molecule type" value="Genomic_DNA"/>
</dbReference>
<dbReference type="InterPro" id="IPR057326">
    <property type="entry name" value="KR_dom"/>
</dbReference>
<dbReference type="Proteomes" id="UP000070258">
    <property type="component" value="Unassembled WGS sequence"/>
</dbReference>
<dbReference type="Pfam" id="PF00106">
    <property type="entry name" value="adh_short"/>
    <property type="match status" value="1"/>
</dbReference>
<dbReference type="STRING" id="239498.AXK60_03260"/>
<dbReference type="PRINTS" id="PR00080">
    <property type="entry name" value="SDRFAMILY"/>
</dbReference>
<evidence type="ECO:0000313" key="6">
    <source>
        <dbReference type="EMBL" id="KXP15245.1"/>
    </source>
</evidence>
<comment type="similarity">
    <text evidence="1 3">Belongs to the short-chain dehydrogenases/reductases (SDR) family.</text>
</comment>
<dbReference type="PANTHER" id="PTHR44196">
    <property type="entry name" value="DEHYDROGENASE/REDUCTASE SDR FAMILY MEMBER 7B"/>
    <property type="match status" value="1"/>
</dbReference>
<dbReference type="SUPFAM" id="SSF51735">
    <property type="entry name" value="NAD(P)-binding Rossmann-fold domains"/>
    <property type="match status" value="1"/>
</dbReference>
<dbReference type="RefSeq" id="WP_068569935.1">
    <property type="nucleotide sequence ID" value="NZ_LSRF01000001.1"/>
</dbReference>
<reference evidence="5 8" key="1">
    <citation type="submission" date="2016-02" db="EMBL/GenBank/DDBJ databases">
        <authorList>
            <person name="Teng J.L."/>
            <person name="Tang Y."/>
            <person name="Huang Y."/>
            <person name="Guo F."/>
            <person name="Wei W."/>
            <person name="Chen J.H."/>
            <person name="Wong S.Y."/>
            <person name="Lau S.K."/>
            <person name="Woo P.C."/>
        </authorList>
    </citation>
    <scope>NUCLEOTIDE SEQUENCE [LARGE SCALE GENOMIC DNA]</scope>
    <source>
        <strain evidence="5 8">JCM 13375</strain>
    </source>
</reference>
<organism evidence="6 7">
    <name type="scientific">Tsukamurella pseudospumae</name>
    <dbReference type="NCBI Taxonomy" id="239498"/>
    <lineage>
        <taxon>Bacteria</taxon>
        <taxon>Bacillati</taxon>
        <taxon>Actinomycetota</taxon>
        <taxon>Actinomycetes</taxon>
        <taxon>Mycobacteriales</taxon>
        <taxon>Tsukamurellaceae</taxon>
        <taxon>Tsukamurella</taxon>
    </lineage>
</organism>
<dbReference type="GO" id="GO:0016020">
    <property type="term" value="C:membrane"/>
    <property type="evidence" value="ECO:0007669"/>
    <property type="project" value="TreeGrafter"/>
</dbReference>
<evidence type="ECO:0000256" key="1">
    <source>
        <dbReference type="ARBA" id="ARBA00006484"/>
    </source>
</evidence>
<dbReference type="InterPro" id="IPR036291">
    <property type="entry name" value="NAD(P)-bd_dom_sf"/>
</dbReference>
<feature type="domain" description="Ketoreductase" evidence="4">
    <location>
        <begin position="10"/>
        <end position="189"/>
    </location>
</feature>
<dbReference type="EMBL" id="LSRE01000001">
    <property type="protein sequence ID" value="KXP01632.1"/>
    <property type="molecule type" value="Genomic_DNA"/>
</dbReference>
<dbReference type="OrthoDB" id="3743899at2"/>
<dbReference type="Gene3D" id="3.40.50.720">
    <property type="entry name" value="NAD(P)-binding Rossmann-like Domain"/>
    <property type="match status" value="1"/>
</dbReference>
<reference evidence="7" key="2">
    <citation type="submission" date="2016-02" db="EMBL/GenBank/DDBJ databases">
        <authorList>
            <person name="Wen L."/>
            <person name="He K."/>
            <person name="Yang H."/>
        </authorList>
    </citation>
    <scope>NUCLEOTIDE SEQUENCE [LARGE SCALE GENOMIC DNA]</scope>
    <source>
        <strain evidence="7">JCM 15929</strain>
    </source>
</reference>
<name>A0A138AXR7_9ACTN</name>
<dbReference type="AlphaFoldDB" id="A0A138AXR7"/>
<dbReference type="PANTHER" id="PTHR44196:SF1">
    <property type="entry name" value="DEHYDROGENASE_REDUCTASE SDR FAMILY MEMBER 7B"/>
    <property type="match status" value="1"/>
</dbReference>
<evidence type="ECO:0000313" key="8">
    <source>
        <dbReference type="Proteomes" id="UP000070409"/>
    </source>
</evidence>
<keyword evidence="8" id="KW-1185">Reference proteome</keyword>
<proteinExistence type="inferred from homology"/>
<dbReference type="InterPro" id="IPR020904">
    <property type="entry name" value="Sc_DH/Rdtase_CS"/>
</dbReference>
<dbReference type="InterPro" id="IPR002347">
    <property type="entry name" value="SDR_fam"/>
</dbReference>
<evidence type="ECO:0000259" key="4">
    <source>
        <dbReference type="SMART" id="SM00822"/>
    </source>
</evidence>
<reference evidence="6" key="3">
    <citation type="submission" date="2016-02" db="EMBL/GenBank/DDBJ databases">
        <authorList>
            <person name="Teng J.L."/>
            <person name="Yang Y."/>
            <person name="Huang Y."/>
            <person name="Guo F."/>
            <person name="Wei W."/>
            <person name="Chen J.H."/>
            <person name="Wong S.Y."/>
            <person name="Lau S.K."/>
            <person name="Woo P.C."/>
        </authorList>
    </citation>
    <scope>NUCLEOTIDE SEQUENCE</scope>
    <source>
        <strain evidence="6">JCM 15929</strain>
    </source>
</reference>
<accession>A0A138AXR7</accession>
<keyword evidence="2" id="KW-0560">Oxidoreductase</keyword>
<protein>
    <recommendedName>
        <fullName evidence="4">Ketoreductase domain-containing protein</fullName>
    </recommendedName>
</protein>
<evidence type="ECO:0000256" key="2">
    <source>
        <dbReference type="ARBA" id="ARBA00023002"/>
    </source>
</evidence>
<dbReference type="CDD" id="cd05233">
    <property type="entry name" value="SDR_c"/>
    <property type="match status" value="1"/>
</dbReference>
<evidence type="ECO:0000313" key="7">
    <source>
        <dbReference type="Proteomes" id="UP000070258"/>
    </source>
</evidence>
<sequence>MPAFPTLDGRTVFLTGAASGIGAAAARTLVAAGANVALVDLRAPEALAAELGPRTLALAGDVTSSDDMNAAVARTLDAFGAIDVCFANAGIAAAQPTTILASPVDEFERILEVDLLGVWRTVRACLPHVVDAGGHVLVTASIYAFFNGVANAPYAMSKAAVEAFGRALRAELAGTGATAGVLYPGWIATPIIEASHRAGTPANELVELANPGPLGRTITPERLAQDIVRGITARRARIVSPRRWVPLMVARGPFGMVMDAVIDRTGRIQNLIRQVEDEARALLTRPDRSQ</sequence>
<dbReference type="GO" id="GO:0016491">
    <property type="term" value="F:oxidoreductase activity"/>
    <property type="evidence" value="ECO:0007669"/>
    <property type="project" value="UniProtKB-KW"/>
</dbReference>
<gene>
    <name evidence="6" type="ORF">AXK60_03260</name>
    <name evidence="5" type="ORF">AXK61_01040</name>
</gene>
<dbReference type="PRINTS" id="PR00081">
    <property type="entry name" value="GDHRDH"/>
</dbReference>
<dbReference type="SMART" id="SM00822">
    <property type="entry name" value="PKS_KR"/>
    <property type="match status" value="1"/>
</dbReference>
<dbReference type="PROSITE" id="PS00061">
    <property type="entry name" value="ADH_SHORT"/>
    <property type="match status" value="1"/>
</dbReference>